<evidence type="ECO:0000259" key="4">
    <source>
        <dbReference type="PROSITE" id="PS50102"/>
    </source>
</evidence>
<evidence type="ECO:0000256" key="2">
    <source>
        <dbReference type="PROSITE-ProRule" id="PRU00176"/>
    </source>
</evidence>
<dbReference type="Gene3D" id="3.30.70.330">
    <property type="match status" value="3"/>
</dbReference>
<feature type="domain" description="RRM" evidence="4">
    <location>
        <begin position="115"/>
        <end position="183"/>
    </location>
</feature>
<dbReference type="InterPro" id="IPR035979">
    <property type="entry name" value="RBD_domain_sf"/>
</dbReference>
<name>A0A9P0PJN4_ACAOB</name>
<sequence length="510" mass="57421">MADRDRGNSKDSPPHSRLFIIHPKHLTADDFRKHFEPFGTIEDLYVVRERGGDPKGVTYIKYSKTSEAANAMEKMNKQTLGGDRPLKVMVAAERDRGSKKDLNEEETIRRLFVIVPRTIVESELKEKFEKFGEVESAIVLKDRVTKEPKGCAFIKFRKFSDAAKAYEECDRSYKALFAQPKSESTAHYGDSHSSSFGASHSSAYGSSRSMPRSSSNGGIPSLLSSSKLVPPTDFTDEGYNKLIITGSPLLNQDQMWRLFNVVPTMEYCSLTYEGDGRHPTRCVAEVMYNDAAWASYARDKLHGFEYPPGTRLIVRLKRVRKLTNALPADCRPIPSYSHEKKANKRTATVAALEKVKPDLMQIAETIKQATSLIQAAGLSPGIILSEKNQKDELMYSCTVKLPPVEPLVTGECVARCFIVCNPYALSQNVLRDIFCRYGNLIDVYMVNNKNYGFAKFTSKVSAELCIQNLHEAEINAVKLKVIEAEETPEQKRRKTEEQKMHIDESSFSDH</sequence>
<dbReference type="InterPro" id="IPR000504">
    <property type="entry name" value="RRM_dom"/>
</dbReference>
<organism evidence="5 6">
    <name type="scientific">Acanthoscelides obtectus</name>
    <name type="common">Bean weevil</name>
    <name type="synonym">Bruchus obtectus</name>
    <dbReference type="NCBI Taxonomy" id="200917"/>
    <lineage>
        <taxon>Eukaryota</taxon>
        <taxon>Metazoa</taxon>
        <taxon>Ecdysozoa</taxon>
        <taxon>Arthropoda</taxon>
        <taxon>Hexapoda</taxon>
        <taxon>Insecta</taxon>
        <taxon>Pterygota</taxon>
        <taxon>Neoptera</taxon>
        <taxon>Endopterygota</taxon>
        <taxon>Coleoptera</taxon>
        <taxon>Polyphaga</taxon>
        <taxon>Cucujiformia</taxon>
        <taxon>Chrysomeloidea</taxon>
        <taxon>Chrysomelidae</taxon>
        <taxon>Bruchinae</taxon>
        <taxon>Bruchini</taxon>
        <taxon>Acanthoscelides</taxon>
    </lineage>
</organism>
<comment type="caution">
    <text evidence="5">The sequence shown here is derived from an EMBL/GenBank/DDBJ whole genome shotgun (WGS) entry which is preliminary data.</text>
</comment>
<evidence type="ECO:0000256" key="3">
    <source>
        <dbReference type="SAM" id="MobiDB-lite"/>
    </source>
</evidence>
<feature type="region of interest" description="Disordered" evidence="3">
    <location>
        <begin position="203"/>
        <end position="224"/>
    </location>
</feature>
<keyword evidence="6" id="KW-1185">Reference proteome</keyword>
<feature type="domain" description="RRM" evidence="4">
    <location>
        <begin position="16"/>
        <end position="93"/>
    </location>
</feature>
<gene>
    <name evidence="5" type="ORF">ACAOBT_LOCUS18407</name>
</gene>
<protein>
    <recommendedName>
        <fullName evidence="4">RRM domain-containing protein</fullName>
    </recommendedName>
</protein>
<accession>A0A9P0PJN4</accession>
<dbReference type="EMBL" id="CAKOFQ010007042">
    <property type="protein sequence ID" value="CAH1988319.1"/>
    <property type="molecule type" value="Genomic_DNA"/>
</dbReference>
<feature type="domain" description="RRM" evidence="4">
    <location>
        <begin position="414"/>
        <end position="486"/>
    </location>
</feature>
<dbReference type="OrthoDB" id="78437at2759"/>
<dbReference type="InterPro" id="IPR052462">
    <property type="entry name" value="SLIRP/GR-RBP-like"/>
</dbReference>
<dbReference type="SMART" id="SM00360">
    <property type="entry name" value="RRM"/>
    <property type="match status" value="4"/>
</dbReference>
<dbReference type="GO" id="GO:0003723">
    <property type="term" value="F:RNA binding"/>
    <property type="evidence" value="ECO:0007669"/>
    <property type="project" value="UniProtKB-UniRule"/>
</dbReference>
<evidence type="ECO:0000256" key="1">
    <source>
        <dbReference type="ARBA" id="ARBA00022884"/>
    </source>
</evidence>
<dbReference type="AlphaFoldDB" id="A0A9P0PJN4"/>
<dbReference type="SUPFAM" id="SSF54928">
    <property type="entry name" value="RNA-binding domain, RBD"/>
    <property type="match status" value="3"/>
</dbReference>
<dbReference type="InterPro" id="IPR012677">
    <property type="entry name" value="Nucleotide-bd_a/b_plait_sf"/>
</dbReference>
<dbReference type="PANTHER" id="PTHR48027">
    <property type="entry name" value="HETEROGENEOUS NUCLEAR RIBONUCLEOPROTEIN 87F-RELATED"/>
    <property type="match status" value="1"/>
</dbReference>
<evidence type="ECO:0000313" key="5">
    <source>
        <dbReference type="EMBL" id="CAH1988319.1"/>
    </source>
</evidence>
<dbReference type="Pfam" id="PF00076">
    <property type="entry name" value="RRM_1"/>
    <property type="match status" value="3"/>
</dbReference>
<dbReference type="PROSITE" id="PS50102">
    <property type="entry name" value="RRM"/>
    <property type="match status" value="3"/>
</dbReference>
<evidence type="ECO:0000313" key="6">
    <source>
        <dbReference type="Proteomes" id="UP001152888"/>
    </source>
</evidence>
<keyword evidence="1 2" id="KW-0694">RNA-binding</keyword>
<dbReference type="Proteomes" id="UP001152888">
    <property type="component" value="Unassembled WGS sequence"/>
</dbReference>
<feature type="region of interest" description="Disordered" evidence="3">
    <location>
        <begin position="486"/>
        <end position="510"/>
    </location>
</feature>
<proteinExistence type="predicted"/>
<reference evidence="5" key="1">
    <citation type="submission" date="2022-03" db="EMBL/GenBank/DDBJ databases">
        <authorList>
            <person name="Sayadi A."/>
        </authorList>
    </citation>
    <scope>NUCLEOTIDE SEQUENCE</scope>
</reference>